<dbReference type="PANTHER" id="PTHR23345">
    <property type="entry name" value="VITELLOGENIN-RELATED"/>
    <property type="match status" value="1"/>
</dbReference>
<feature type="coiled-coil region" evidence="6">
    <location>
        <begin position="1422"/>
        <end position="1473"/>
    </location>
</feature>
<evidence type="ECO:0000313" key="12">
    <source>
        <dbReference type="Proteomes" id="UP000507470"/>
    </source>
</evidence>
<dbReference type="Pfam" id="PF09172">
    <property type="entry name" value="Vit_open_b-sht"/>
    <property type="match status" value="1"/>
</dbReference>
<feature type="compositionally biased region" description="Polar residues" evidence="7">
    <location>
        <begin position="1183"/>
        <end position="1200"/>
    </location>
</feature>
<feature type="region of interest" description="Disordered" evidence="7">
    <location>
        <begin position="1631"/>
        <end position="1659"/>
    </location>
</feature>
<dbReference type="Gene3D" id="2.20.50.20">
    <property type="entry name" value="Lipovitellin. Chain A, domain 3"/>
    <property type="match status" value="1"/>
</dbReference>
<dbReference type="PROSITE" id="PS51233">
    <property type="entry name" value="VWFD"/>
    <property type="match status" value="1"/>
</dbReference>
<dbReference type="EMBL" id="CACVKT020007420">
    <property type="protein sequence ID" value="CAC5407613.1"/>
    <property type="molecule type" value="Genomic_DNA"/>
</dbReference>
<feature type="region of interest" description="Disordered" evidence="7">
    <location>
        <begin position="1943"/>
        <end position="1981"/>
    </location>
</feature>
<feature type="domain" description="Vitellogenin" evidence="9">
    <location>
        <begin position="24"/>
        <end position="753"/>
    </location>
</feature>
<feature type="compositionally biased region" description="Polar residues" evidence="7">
    <location>
        <begin position="1955"/>
        <end position="1976"/>
    </location>
</feature>
<evidence type="ECO:0000313" key="11">
    <source>
        <dbReference type="EMBL" id="CAC5407613.1"/>
    </source>
</evidence>
<dbReference type="Gene3D" id="1.25.10.20">
    <property type="entry name" value="Vitellinogen, superhelical"/>
    <property type="match status" value="1"/>
</dbReference>
<feature type="coiled-coil region" evidence="6">
    <location>
        <begin position="497"/>
        <end position="551"/>
    </location>
</feature>
<evidence type="ECO:0000256" key="1">
    <source>
        <dbReference type="ARBA" id="ARBA00022729"/>
    </source>
</evidence>
<dbReference type="SMART" id="SM00638">
    <property type="entry name" value="LPD_N"/>
    <property type="match status" value="1"/>
</dbReference>
<feature type="compositionally biased region" description="Low complexity" evidence="7">
    <location>
        <begin position="824"/>
        <end position="841"/>
    </location>
</feature>
<keyword evidence="12" id="KW-1185">Reference proteome</keyword>
<sequence>MDWKFFFVLAFGLTNSQRSVDKAFSPNTEYVYEYEAQLATGMPGGSKLYSGLKVKSDVRFQFQTVSRVTMKMDKVYLYKLNDLVENENPTREQLTVYEELSGPEATWMMDYLIKSMTFKYIKGHVLEIKGESDDNAWSINVKKGILSLLEMNLEERMSVSSKDRLVELNRDRFSPTDFYTVMEPSVVGDCETTYNLETDIPNDGQNYMYLTKVKNYKRCLDRPVYTRSYFNAMKCAQCENERTEPFKSASQIRYVLNGDKRRFLIQSAIAESQHVFTPYSAEGGNVATYINQTLVLINQEEIQTPFAGPRNPQVYTNGLQADVHDKQDQAEKPLTMQPYLDQKPKRTPGEVKQLISKYLDMIVAYSKDEVEQQATSVTFTLADEIRRADADILRSVWEEYGESTDKPANADKYYKREILLDILPMTGTPAAFEVVSDYIRKAKTRPERMSVAINAFTVTAYPDINIAKYLLEMVRDKYVWNTEPLRQSTYMCLGAFADRIRLEKDKLNRKLLQKEKQIKALQDVENRKYVRSQLQSKLTDVQDQLEQTSAVFSKLKMEILKEVRSLMKSQNPEDLILALKTIGNAGYPDFISDSKSIIEDKSKSQIIRTQAIYSLRKITAYSPEAVRVLLLPYFFDHQEVEEVRIASYLLIAGTSPSRPTLELIAQSLYREPNPHVGTFVYTHLEQLSNSTHPCLMSWAKNATFALRFAKKFSPSWHYSQFFHLSSFSDDTKLGGALEFGYVSSPEEFIPRSGAIHGNMHILGHSTNIMEVGFNTEGLQKMVSKLLGPYSKLARSQSVFELLKSLSSSQSKKSGKQSVPSPEKQSYQSKQQSQESRQQSDQVPESVRDIHRKLKVEQRRPPNLKGHIYFKLFNNEIRYFDLDASMLQNVIQKGLSSDKRDPQNGFDIDFYKSAVHIDGQYSWFTEIGFPIHFKVKSSATSKVHGKWSWGQTLKGSAQQSEARFDIDPSMAFQMRGVVEADFYYFKSGATITSQFQSASPLSFSVSLNPNTGDFFTKMDMKNMKENFFHSEISPTFFVESHYIGTSKVPYADLKYMDKMNDAEVMPFDYQYGQYELGFTYSIKGQKVTRNFFPRLPFYPFCGRNQIFMSVKPGVNPPEFAEFQFKYLTKLSDPSIDRRTDKSSEESQPGQTSQQDQNNPSNPQNGIWSNLKSYIFGANTESEESISSQARQNTQHQSLQMNRRSQQQRSRQRSSDPQQQSQHSSSDPQQQSQESDSDPQHQSQESSSDPQQQSQQRSGMESSRQERRHQSSSSSPAWYGFGVRWVGVGSKPERWAQFEGYFQRNPTKRQHSFNFHYLRTAFPEREQHPYNVEVKGTFEYPEMEIEPSYLLSPSYQRGNQRLIQRFWQSHGEEEAMDQMLKLESVRGKGNLFDLLSNPKHRQKDLVEEIVQENKRSSDPKMQQLIKLEENQKQVSRQLQSFVKQRHNVLDSSSKLRKSNNLIEKLSSINDEASQQLEEIPDNSQKDVLLKSIVLRQQENQKRLLMIKKSLQSHLDKQHRQALTLKVQGSGQEVQKLLQKQSQKEQSGSKNPKSLVMKEFQAVKQKQAKTMGEVLGSSKKVPKKSLRQVLQKTDDLLHQIVTQHNVKENQEQALVLLSVLIQHQQIVEAIKQATHNPLDQSSDKSMGSSENDSVESTGGERQFKELVDRLQDQSRAISLVGQMRKLEKDIHQMQKSNSQNDIQIVTELSRLRLRQIHIGLSLPKLTRMDEEEAKNVVNKLEEISNEVAPKADQVKHYSPAVDQVKTISESQIQLLDKVQNIIQNNHEKSLRDRIQGDKLINMDMLNRLTKRIEKSASRSVPQAVFTVSKLKGEIQLEQQCVEELVKQLGPSKGGQHIADISNEIIQKAKQIVDTISKQPKQPWQPQNLEQVSEMVQKQDKILQAIERDTQRISSSEKQQLKSILQRQQRELREIKVSIDRQVRIGISSRKQQSSSTSEEMQPITQSDSSKWSSPRSNEQQRVDVPSEVEHLIKEIHQKLKQIKQQISQISNKKKSQLVKESIRLTKEAVAVVSAHPQIRIPDHQLRQINEIQKTLQLKISQDVHSADEKSLQRRQSSELKVLKDELKQQMHRQHALRERIQSSKEAYESNEQYRELQEMPEHSADNKMFLNMDITFGYKGLLHKHITVQGVAAKSMAQLQWEARQTSPQKDDLVRRYLEEKDNPTAKSEQAYRDLKRELNMFRHFHFHVKYVMTDFEPSYRMMYWRFQEYMKFALYKYGEFYMPKETADQIEFVFDLHRNNKQMDISLFTPYETDTFHGVYLPWMVCMEMFYRADSIKLSESVPQKVPLFGASQKLPGECELRHGSVRTMDEHVMELPETRSCDVILAMDCSPAAKYVVKARSENPRKRVVTVIASESRVEVVKDVGISVKVNGQQQPLSQDKSVIVQGQNRKPNKQDVVKVTQEGEDVKISLPQEGIRVMMLQDQIKVQASPFQYSRLCGICGNYDGIQQNDMENPQKLQQRSPSCLLVDNILPDDKCNVQPIKDQCSKEQPHSPDACKPVQKQLVKTRQQNGKSQVCFSAEPVKECKPGCKEIRPKGKRVPMKCLDQENRNAQILLTHSHHRPLPEIESISVPQQDRFVTDVKEPYSCSRN</sequence>
<feature type="compositionally biased region" description="Basic and acidic residues" evidence="7">
    <location>
        <begin position="1133"/>
        <end position="1143"/>
    </location>
</feature>
<keyword evidence="6" id="KW-0175">Coiled coil</keyword>
<dbReference type="InterPro" id="IPR001747">
    <property type="entry name" value="Vitellogenin_N"/>
</dbReference>
<feature type="domain" description="VWFD" evidence="10">
    <location>
        <begin position="2315"/>
        <end position="2497"/>
    </location>
</feature>
<keyword evidence="1 8" id="KW-0732">Signal</keyword>
<evidence type="ECO:0000256" key="3">
    <source>
        <dbReference type="ARBA" id="ARBA00023157"/>
    </source>
</evidence>
<dbReference type="Pfam" id="PF00094">
    <property type="entry name" value="VWD"/>
    <property type="match status" value="1"/>
</dbReference>
<dbReference type="InterPro" id="IPR015819">
    <property type="entry name" value="Lipid_transp_b-sht_shell"/>
</dbReference>
<feature type="disulfide bond" evidence="5">
    <location>
        <begin position="235"/>
        <end position="238"/>
    </location>
</feature>
<dbReference type="OrthoDB" id="160294at2759"/>
<feature type="region of interest" description="Disordered" evidence="7">
    <location>
        <begin position="810"/>
        <end position="845"/>
    </location>
</feature>
<evidence type="ECO:0000256" key="6">
    <source>
        <dbReference type="SAM" id="Coils"/>
    </source>
</evidence>
<evidence type="ECO:0000256" key="8">
    <source>
        <dbReference type="SAM" id="SignalP"/>
    </source>
</evidence>
<feature type="signal peptide" evidence="8">
    <location>
        <begin position="1"/>
        <end position="16"/>
    </location>
</feature>
<evidence type="ECO:0008006" key="13">
    <source>
        <dbReference type="Google" id="ProtNLM"/>
    </source>
</evidence>
<dbReference type="InterPro" id="IPR011030">
    <property type="entry name" value="Lipovitellin_superhlx_dom"/>
</dbReference>
<feature type="compositionally biased region" description="Polar residues" evidence="7">
    <location>
        <begin position="1631"/>
        <end position="1653"/>
    </location>
</feature>
<dbReference type="InterPro" id="IPR015255">
    <property type="entry name" value="Vitellinogen_open_b-sht"/>
</dbReference>
<dbReference type="Pfam" id="PF01347">
    <property type="entry name" value="Vitellogenin_N"/>
    <property type="match status" value="1"/>
</dbReference>
<keyword evidence="4" id="KW-0325">Glycoprotein</keyword>
<dbReference type="InterPro" id="IPR015817">
    <property type="entry name" value="Vitellinogen_open_b-sht_sub1"/>
</dbReference>
<feature type="region of interest" description="Disordered" evidence="7">
    <location>
        <begin position="2095"/>
        <end position="2114"/>
    </location>
</feature>
<dbReference type="InterPro" id="IPR001846">
    <property type="entry name" value="VWF_type-D"/>
</dbReference>
<dbReference type="Gene3D" id="2.20.80.10">
    <property type="entry name" value="Lipovitellin-phosvitin complex, chain A, domain 4"/>
    <property type="match status" value="1"/>
</dbReference>
<feature type="region of interest" description="Disordered" evidence="7">
    <location>
        <begin position="1179"/>
        <end position="1273"/>
    </location>
</feature>
<evidence type="ECO:0000256" key="2">
    <source>
        <dbReference type="ARBA" id="ARBA00022761"/>
    </source>
</evidence>
<dbReference type="PANTHER" id="PTHR23345:SF15">
    <property type="entry name" value="VITELLOGENIN 1-RELATED"/>
    <property type="match status" value="1"/>
</dbReference>
<dbReference type="SUPFAM" id="SSF48431">
    <property type="entry name" value="Lipovitellin-phosvitin complex, superhelical domain"/>
    <property type="match status" value="1"/>
</dbReference>
<dbReference type="SMART" id="SM01169">
    <property type="entry name" value="DUF1943"/>
    <property type="match status" value="1"/>
</dbReference>
<dbReference type="PROSITE" id="PS51211">
    <property type="entry name" value="VITELLOGENIN"/>
    <property type="match status" value="1"/>
</dbReference>
<accession>A0A6J8DG20</accession>
<organism evidence="11 12">
    <name type="scientific">Mytilus coruscus</name>
    <name type="common">Sea mussel</name>
    <dbReference type="NCBI Taxonomy" id="42192"/>
    <lineage>
        <taxon>Eukaryota</taxon>
        <taxon>Metazoa</taxon>
        <taxon>Spiralia</taxon>
        <taxon>Lophotrochozoa</taxon>
        <taxon>Mollusca</taxon>
        <taxon>Bivalvia</taxon>
        <taxon>Autobranchia</taxon>
        <taxon>Pteriomorphia</taxon>
        <taxon>Mytilida</taxon>
        <taxon>Mytiloidea</taxon>
        <taxon>Mytilidae</taxon>
        <taxon>Mytilinae</taxon>
        <taxon>Mytilus</taxon>
    </lineage>
</organism>
<dbReference type="GO" id="GO:0045735">
    <property type="term" value="F:nutrient reservoir activity"/>
    <property type="evidence" value="ECO:0007669"/>
    <property type="project" value="UniProtKB-KW"/>
</dbReference>
<dbReference type="InterPro" id="IPR015816">
    <property type="entry name" value="Vitellinogen_b-sht_N"/>
</dbReference>
<comment type="caution">
    <text evidence="5">Lacks conserved residue(s) required for the propagation of feature annotation.</text>
</comment>
<name>A0A6J8DG20_MYTCO</name>
<feature type="region of interest" description="Disordered" evidence="7">
    <location>
        <begin position="1132"/>
        <end position="1167"/>
    </location>
</feature>
<dbReference type="GO" id="GO:0005319">
    <property type="term" value="F:lipid transporter activity"/>
    <property type="evidence" value="ECO:0007669"/>
    <property type="project" value="InterPro"/>
</dbReference>
<feature type="compositionally biased region" description="Low complexity" evidence="7">
    <location>
        <begin position="1944"/>
        <end position="1954"/>
    </location>
</feature>
<evidence type="ECO:0000256" key="4">
    <source>
        <dbReference type="ARBA" id="ARBA00023180"/>
    </source>
</evidence>
<dbReference type="SMART" id="SM00216">
    <property type="entry name" value="VWD"/>
    <property type="match status" value="1"/>
</dbReference>
<evidence type="ECO:0000259" key="9">
    <source>
        <dbReference type="PROSITE" id="PS51211"/>
    </source>
</evidence>
<evidence type="ECO:0000259" key="10">
    <source>
        <dbReference type="PROSITE" id="PS51233"/>
    </source>
</evidence>
<evidence type="ECO:0000256" key="5">
    <source>
        <dbReference type="PROSITE-ProRule" id="PRU00557"/>
    </source>
</evidence>
<dbReference type="InterPro" id="IPR050733">
    <property type="entry name" value="Vitellogenin/Apolipophorin"/>
</dbReference>
<proteinExistence type="predicted"/>
<dbReference type="Gene3D" id="2.30.230.10">
    <property type="entry name" value="Lipovitellin, beta-sheet shell regions, chain A"/>
    <property type="match status" value="1"/>
</dbReference>
<gene>
    <name evidence="11" type="ORF">MCOR_41069</name>
</gene>
<feature type="chain" id="PRO_5026969053" description="Vitellogenin" evidence="8">
    <location>
        <begin position="17"/>
        <end position="2610"/>
    </location>
</feature>
<reference evidence="11 12" key="1">
    <citation type="submission" date="2020-06" db="EMBL/GenBank/DDBJ databases">
        <authorList>
            <person name="Li R."/>
            <person name="Bekaert M."/>
        </authorList>
    </citation>
    <scope>NUCLEOTIDE SEQUENCE [LARGE SCALE GENOMIC DNA]</scope>
    <source>
        <strain evidence="12">wild</strain>
    </source>
</reference>
<dbReference type="Proteomes" id="UP000507470">
    <property type="component" value="Unassembled WGS sequence"/>
</dbReference>
<protein>
    <recommendedName>
        <fullName evidence="13">Vitellogenin</fullName>
    </recommendedName>
</protein>
<dbReference type="SUPFAM" id="SSF56968">
    <property type="entry name" value="Lipovitellin-phosvitin complex, beta-sheet shell regions"/>
    <property type="match status" value="2"/>
</dbReference>
<keyword evidence="2" id="KW-0758">Storage protein</keyword>
<keyword evidence="3 5" id="KW-1015">Disulfide bond</keyword>
<feature type="coiled-coil region" evidence="6">
    <location>
        <begin position="1885"/>
        <end position="1934"/>
    </location>
</feature>
<feature type="compositionally biased region" description="Low complexity" evidence="7">
    <location>
        <begin position="1151"/>
        <end position="1163"/>
    </location>
</feature>
<feature type="compositionally biased region" description="Low complexity" evidence="7">
    <location>
        <begin position="1201"/>
        <end position="1260"/>
    </location>
</feature>
<evidence type="ECO:0000256" key="7">
    <source>
        <dbReference type="SAM" id="MobiDB-lite"/>
    </source>
</evidence>